<comment type="caution">
    <text evidence="7">The sequence shown here is derived from an EMBL/GenBank/DDBJ whole genome shotgun (WGS) entry which is preliminary data.</text>
</comment>
<dbReference type="Pfam" id="PF03422">
    <property type="entry name" value="CBM_6"/>
    <property type="match status" value="1"/>
</dbReference>
<evidence type="ECO:0000313" key="7">
    <source>
        <dbReference type="EMBL" id="TFE31516.1"/>
    </source>
</evidence>
<dbReference type="GO" id="GO:0030246">
    <property type="term" value="F:carbohydrate binding"/>
    <property type="evidence" value="ECO:0007669"/>
    <property type="project" value="InterPro"/>
</dbReference>
<keyword evidence="4 5" id="KW-0326">Glycosidase</keyword>
<dbReference type="PANTHER" id="PTHR31339:SF9">
    <property type="entry name" value="PLASMIN AND FIBRONECTIN-BINDING PROTEIN A"/>
    <property type="match status" value="1"/>
</dbReference>
<dbReference type="SUPFAM" id="SSF51126">
    <property type="entry name" value="Pectin lyase-like"/>
    <property type="match status" value="1"/>
</dbReference>
<dbReference type="InterPro" id="IPR011050">
    <property type="entry name" value="Pectin_lyase_fold/virulence"/>
</dbReference>
<feature type="domain" description="CBM6" evidence="6">
    <location>
        <begin position="572"/>
        <end position="711"/>
    </location>
</feature>
<dbReference type="InterPro" id="IPR051801">
    <property type="entry name" value="GH28_Enzymes"/>
</dbReference>
<name>A0A4Y8M697_9BACL</name>
<sequence>MLVKGFLKSMSFVLVAGIIGSGIGIQPTTVKAAPSQNITINPIPSQVHRISPRFTMTVNGVNAPVVDGQYTTTISENGTTRTIKPDYLGYDYTTFTASTGETEIVIRCRSVISSISVSPLKLGITPVKVDDYTYKFTIESQQYLIVNINGSKLAVTRDDPEAYVPTLGAPGVFNVASYLGSTDATQQGNMLATAAAFQQAVNEASAYGTAAGGGTKGIVYVPPGLYYMGNLMLKSNTALYLTHGSVLRMTDDYSNYRVDFFKASLGSNGRNGTWWIYTENNSSNIKIFGRGTIDGNGHYLQKDKPTTDPGFAAHLVTIIGTSNFKLDGPVIFQAPFWGTITARADNVNISNIKFFNSMDGNENDNLDINESQHVRVWDCIGIALDDNFSTKTWEGKGTMANWYGASEPLDDVIFNNVFGWTDHATFKLGHGAHENQTNITFKNSVTYSAMRAIGIEHVYGDGVWSNITFDNIDVENVGSEGWFKAWIDNGAGLGVGPISNITIKNINVRHRGSASWLKGYSSSAMISNITFDNIKTLGNPDPVTSLGELNITNTAFYQNVSFVPDRRFASQYRIQAENNNGLFGVDWNGSKSIKHYASNDTDAVGYQIGGIADDNYALYKGVDFGANTSNVNIRYDAPRAVRIELRLDSPSGTLVGSTDLAGNNNTWLQWNNYNIPVSGASGVHDLYVVFRVSGSTQENQLLGSLNWFELTRSF</sequence>
<dbReference type="InterPro" id="IPR012334">
    <property type="entry name" value="Pectin_lyas_fold"/>
</dbReference>
<accession>A0A4Y8M697</accession>
<dbReference type="Proteomes" id="UP000297900">
    <property type="component" value="Unassembled WGS sequence"/>
</dbReference>
<dbReference type="RefSeq" id="WP_135150089.1">
    <property type="nucleotide sequence ID" value="NZ_SOMN01000001.1"/>
</dbReference>
<organism evidence="7 8">
    <name type="scientific">Cohnella luojiensis</name>
    <dbReference type="NCBI Taxonomy" id="652876"/>
    <lineage>
        <taxon>Bacteria</taxon>
        <taxon>Bacillati</taxon>
        <taxon>Bacillota</taxon>
        <taxon>Bacilli</taxon>
        <taxon>Bacillales</taxon>
        <taxon>Paenibacillaceae</taxon>
        <taxon>Cohnella</taxon>
    </lineage>
</organism>
<comment type="similarity">
    <text evidence="1 5">Belongs to the glycosyl hydrolase 28 family.</text>
</comment>
<dbReference type="InterPro" id="IPR006584">
    <property type="entry name" value="Cellulose-bd_IV"/>
</dbReference>
<dbReference type="PANTHER" id="PTHR31339">
    <property type="entry name" value="PECTIN LYASE-RELATED"/>
    <property type="match status" value="1"/>
</dbReference>
<evidence type="ECO:0000256" key="5">
    <source>
        <dbReference type="RuleBase" id="RU361169"/>
    </source>
</evidence>
<dbReference type="GO" id="GO:0004650">
    <property type="term" value="F:polygalacturonase activity"/>
    <property type="evidence" value="ECO:0007669"/>
    <property type="project" value="InterPro"/>
</dbReference>
<keyword evidence="3 5" id="KW-0378">Hydrolase</keyword>
<protein>
    <submittedName>
        <fullName evidence="7">Carbohydrate-binding protein</fullName>
    </submittedName>
</protein>
<dbReference type="OrthoDB" id="9795222at2"/>
<dbReference type="GO" id="GO:0005975">
    <property type="term" value="P:carbohydrate metabolic process"/>
    <property type="evidence" value="ECO:0007669"/>
    <property type="project" value="InterPro"/>
</dbReference>
<keyword evidence="8" id="KW-1185">Reference proteome</keyword>
<reference evidence="7 8" key="1">
    <citation type="submission" date="2019-03" db="EMBL/GenBank/DDBJ databases">
        <title>Cohnella endophytica sp. nov., a novel endophytic bacterium isolated from bark of Sonneratia apetala.</title>
        <authorList>
            <person name="Tuo L."/>
        </authorList>
    </citation>
    <scope>NUCLEOTIDE SEQUENCE [LARGE SCALE GENOMIC DNA]</scope>
    <source>
        <strain evidence="7 8">CCTCC AB 208254</strain>
    </source>
</reference>
<dbReference type="EMBL" id="SOMN01000001">
    <property type="protein sequence ID" value="TFE31516.1"/>
    <property type="molecule type" value="Genomic_DNA"/>
</dbReference>
<evidence type="ECO:0000313" key="8">
    <source>
        <dbReference type="Proteomes" id="UP000297900"/>
    </source>
</evidence>
<evidence type="ECO:0000256" key="1">
    <source>
        <dbReference type="ARBA" id="ARBA00008834"/>
    </source>
</evidence>
<dbReference type="InterPro" id="IPR000743">
    <property type="entry name" value="Glyco_hydro_28"/>
</dbReference>
<dbReference type="SMART" id="SM00606">
    <property type="entry name" value="CBD_IV"/>
    <property type="match status" value="1"/>
</dbReference>
<evidence type="ECO:0000256" key="2">
    <source>
        <dbReference type="ARBA" id="ARBA00022729"/>
    </source>
</evidence>
<dbReference type="InterPro" id="IPR008979">
    <property type="entry name" value="Galactose-bd-like_sf"/>
</dbReference>
<gene>
    <name evidence="7" type="ORF">E2980_00050</name>
</gene>
<evidence type="ECO:0000256" key="4">
    <source>
        <dbReference type="ARBA" id="ARBA00023295"/>
    </source>
</evidence>
<dbReference type="Pfam" id="PF00295">
    <property type="entry name" value="Glyco_hydro_28"/>
    <property type="match status" value="1"/>
</dbReference>
<dbReference type="Gene3D" id="2.160.20.10">
    <property type="entry name" value="Single-stranded right-handed beta-helix, Pectin lyase-like"/>
    <property type="match status" value="1"/>
</dbReference>
<dbReference type="CDD" id="cd04084">
    <property type="entry name" value="CBM6_xylanase-like"/>
    <property type="match status" value="1"/>
</dbReference>
<dbReference type="InterPro" id="IPR005084">
    <property type="entry name" value="CBM6"/>
</dbReference>
<keyword evidence="2" id="KW-0732">Signal</keyword>
<proteinExistence type="inferred from homology"/>
<dbReference type="Gene3D" id="2.60.120.260">
    <property type="entry name" value="Galactose-binding domain-like"/>
    <property type="match status" value="1"/>
</dbReference>
<evidence type="ECO:0000256" key="3">
    <source>
        <dbReference type="ARBA" id="ARBA00022801"/>
    </source>
</evidence>
<evidence type="ECO:0000259" key="6">
    <source>
        <dbReference type="PROSITE" id="PS51175"/>
    </source>
</evidence>
<dbReference type="AlphaFoldDB" id="A0A4Y8M697"/>
<dbReference type="SUPFAM" id="SSF49785">
    <property type="entry name" value="Galactose-binding domain-like"/>
    <property type="match status" value="1"/>
</dbReference>
<dbReference type="PROSITE" id="PS51175">
    <property type="entry name" value="CBM6"/>
    <property type="match status" value="1"/>
</dbReference>